<reference evidence="1 2" key="3">
    <citation type="journal article" date="2015" name="Genome Announc.">
        <title>Draft Genome Sequence of the Archiascomycetous Yeast Saitoella complicata.</title>
        <authorList>
            <person name="Yamauchi K."/>
            <person name="Kondo S."/>
            <person name="Hamamoto M."/>
            <person name="Takahashi Y."/>
            <person name="Ogura Y."/>
            <person name="Hayashi T."/>
            <person name="Nishida H."/>
        </authorList>
    </citation>
    <scope>NUCLEOTIDE SEQUENCE [LARGE SCALE GENOMIC DNA]</scope>
    <source>
        <strain evidence="1 2">NRRL Y-17804</strain>
    </source>
</reference>
<dbReference type="Proteomes" id="UP000033140">
    <property type="component" value="Unassembled WGS sequence"/>
</dbReference>
<keyword evidence="2" id="KW-1185">Reference proteome</keyword>
<protein>
    <submittedName>
        <fullName evidence="1">Uncharacterized protein</fullName>
    </submittedName>
</protein>
<reference evidence="1 2" key="2">
    <citation type="journal article" date="2014" name="J. Gen. Appl. Microbiol.">
        <title>The early diverging ascomycetous budding yeast Saitoella complicata has three histone deacetylases belonging to the Clr6, Hos2, and Rpd3 lineages.</title>
        <authorList>
            <person name="Nishida H."/>
            <person name="Matsumoto T."/>
            <person name="Kondo S."/>
            <person name="Hamamoto M."/>
            <person name="Yoshikawa H."/>
        </authorList>
    </citation>
    <scope>NUCLEOTIDE SEQUENCE [LARGE SCALE GENOMIC DNA]</scope>
    <source>
        <strain evidence="1 2">NRRL Y-17804</strain>
    </source>
</reference>
<evidence type="ECO:0000313" key="1">
    <source>
        <dbReference type="EMBL" id="GAO50032.1"/>
    </source>
</evidence>
<organism evidence="1 2">
    <name type="scientific">Saitoella complicata (strain BCRC 22490 / CBS 7301 / JCM 7358 / NBRC 10748 / NRRL Y-17804)</name>
    <dbReference type="NCBI Taxonomy" id="698492"/>
    <lineage>
        <taxon>Eukaryota</taxon>
        <taxon>Fungi</taxon>
        <taxon>Dikarya</taxon>
        <taxon>Ascomycota</taxon>
        <taxon>Taphrinomycotina</taxon>
        <taxon>Taphrinomycotina incertae sedis</taxon>
        <taxon>Saitoella</taxon>
    </lineage>
</organism>
<accession>A0A0E9NJI0</accession>
<sequence>MVMNGRHEIAGLRVRKCSVPGSLCASLQANRATRRIVLIDTYMIVIITQLPPESILQPRFWASPISHVCCDGVKYTSISKSFGGAAQAFALLFRAFFTSSAFSGFSCFNFALLNLNFSGSTFLASAQTT</sequence>
<reference evidence="1 2" key="1">
    <citation type="journal article" date="2011" name="J. Gen. Appl. Microbiol.">
        <title>Draft genome sequencing of the enigmatic yeast Saitoella complicata.</title>
        <authorList>
            <person name="Nishida H."/>
            <person name="Hamamoto M."/>
            <person name="Sugiyama J."/>
        </authorList>
    </citation>
    <scope>NUCLEOTIDE SEQUENCE [LARGE SCALE GENOMIC DNA]</scope>
    <source>
        <strain evidence="1 2">NRRL Y-17804</strain>
    </source>
</reference>
<comment type="caution">
    <text evidence="1">The sequence shown here is derived from an EMBL/GenBank/DDBJ whole genome shotgun (WGS) entry which is preliminary data.</text>
</comment>
<proteinExistence type="predicted"/>
<evidence type="ECO:0000313" key="2">
    <source>
        <dbReference type="Proteomes" id="UP000033140"/>
    </source>
</evidence>
<dbReference type="EMBL" id="BACD03000028">
    <property type="protein sequence ID" value="GAO50032.1"/>
    <property type="molecule type" value="Genomic_DNA"/>
</dbReference>
<name>A0A0E9NJI0_SAICN</name>
<dbReference type="AlphaFoldDB" id="A0A0E9NJI0"/>
<gene>
    <name evidence="1" type="ORF">G7K_4167-t1</name>
</gene>